<reference evidence="2" key="1">
    <citation type="submission" date="2024-06" db="UniProtKB">
        <authorList>
            <consortium name="Ensembl"/>
        </authorList>
    </citation>
    <scope>IDENTIFICATION</scope>
</reference>
<dbReference type="GO" id="GO:0022625">
    <property type="term" value="C:cytosolic large ribosomal subunit"/>
    <property type="evidence" value="ECO:0007669"/>
    <property type="project" value="TreeGrafter"/>
</dbReference>
<feature type="compositionally biased region" description="Basic residues" evidence="1">
    <location>
        <begin position="72"/>
        <end position="88"/>
    </location>
</feature>
<dbReference type="Gene3D" id="3.90.470.10">
    <property type="entry name" value="Ribosomal protein L22/L17"/>
    <property type="match status" value="1"/>
</dbReference>
<dbReference type="HOGENOM" id="CLU_2474760_0_0_1"/>
<dbReference type="InterPro" id="IPR036394">
    <property type="entry name" value="Ribosomal_uL22_sf"/>
</dbReference>
<accession>M3YFF8</accession>
<feature type="region of interest" description="Disordered" evidence="1">
    <location>
        <begin position="62"/>
        <end position="88"/>
    </location>
</feature>
<evidence type="ECO:0008006" key="3">
    <source>
        <dbReference type="Google" id="ProtNLM"/>
    </source>
</evidence>
<dbReference type="InterPro" id="IPR005721">
    <property type="entry name" value="Ribosomal_uL22_euk/arc"/>
</dbReference>
<dbReference type="InParanoid" id="M3YFF8"/>
<evidence type="ECO:0000256" key="1">
    <source>
        <dbReference type="SAM" id="MobiDB-lite"/>
    </source>
</evidence>
<feature type="region of interest" description="Disordered" evidence="1">
    <location>
        <begin position="1"/>
        <end position="40"/>
    </location>
</feature>
<organism evidence="2">
    <name type="scientific">Mustela putorius furo</name>
    <name type="common">European domestic ferret</name>
    <name type="synonym">Mustela furo</name>
    <dbReference type="NCBI Taxonomy" id="9669"/>
    <lineage>
        <taxon>Eukaryota</taxon>
        <taxon>Metazoa</taxon>
        <taxon>Chordata</taxon>
        <taxon>Craniata</taxon>
        <taxon>Vertebrata</taxon>
        <taxon>Euteleostomi</taxon>
        <taxon>Mammalia</taxon>
        <taxon>Eutheria</taxon>
        <taxon>Laurasiatheria</taxon>
        <taxon>Carnivora</taxon>
        <taxon>Caniformia</taxon>
        <taxon>Musteloidea</taxon>
        <taxon>Mustelidae</taxon>
        <taxon>Mustelinae</taxon>
        <taxon>Mustela</taxon>
    </lineage>
</organism>
<proteinExistence type="predicted"/>
<dbReference type="EMBL" id="AEYP01034178">
    <property type="status" value="NOT_ANNOTATED_CDS"/>
    <property type="molecule type" value="Genomic_DNA"/>
</dbReference>
<dbReference type="STRING" id="9669.ENSMPUP00000010065"/>
<dbReference type="PANTHER" id="PTHR11593:SF10">
    <property type="entry name" value="60S RIBOSOMAL PROTEIN L17"/>
    <property type="match status" value="1"/>
</dbReference>
<dbReference type="AlphaFoldDB" id="M3YFF8"/>
<evidence type="ECO:0000313" key="2">
    <source>
        <dbReference type="Ensembl" id="ENSMPUP00000010065.1"/>
    </source>
</evidence>
<protein>
    <recommendedName>
        <fullName evidence="3">60S ribosomal protein L17</fullName>
    </recommendedName>
</protein>
<sequence>MWLNLASYGAHSRTEDKAHSTQANRRLQEVNAPNAKARGRINPYVSSSCHTELVLTEKVQTVPKSEQEVAGKKKTSQKKVKKEKLRVP</sequence>
<dbReference type="Ensembl" id="ENSMPUT00000010227.1">
    <property type="protein sequence ID" value="ENSMPUP00000010065.1"/>
    <property type="gene ID" value="ENSMPUG00000010142.1"/>
</dbReference>
<dbReference type="PANTHER" id="PTHR11593">
    <property type="entry name" value="60S RIBOSOMAL PROTEIN L17"/>
    <property type="match status" value="1"/>
</dbReference>
<name>M3YFF8_MUSPF</name>
<dbReference type="GO" id="GO:0002181">
    <property type="term" value="P:cytoplasmic translation"/>
    <property type="evidence" value="ECO:0007669"/>
    <property type="project" value="TreeGrafter"/>
</dbReference>
<dbReference type="GO" id="GO:0003735">
    <property type="term" value="F:structural constituent of ribosome"/>
    <property type="evidence" value="ECO:0007669"/>
    <property type="project" value="InterPro"/>
</dbReference>